<dbReference type="EMBL" id="CAXAJV020001299">
    <property type="protein sequence ID" value="CAL7948897.1"/>
    <property type="molecule type" value="Genomic_DNA"/>
</dbReference>
<accession>A0ABP1P6R0</accession>
<evidence type="ECO:0000313" key="5">
    <source>
        <dbReference type="Proteomes" id="UP001642520"/>
    </source>
</evidence>
<dbReference type="Pfam" id="PF01980">
    <property type="entry name" value="TrmO_N"/>
    <property type="match status" value="1"/>
</dbReference>
<dbReference type="InterPro" id="IPR040372">
    <property type="entry name" value="YaeB-like"/>
</dbReference>
<dbReference type="InterPro" id="IPR036413">
    <property type="entry name" value="YaeB-like_sf"/>
</dbReference>
<dbReference type="Proteomes" id="UP001642520">
    <property type="component" value="Unassembled WGS sequence"/>
</dbReference>
<protein>
    <recommendedName>
        <fullName evidence="3">TsaA-like domain-containing protein</fullName>
    </recommendedName>
</protein>
<evidence type="ECO:0000256" key="1">
    <source>
        <dbReference type="ARBA" id="ARBA00022691"/>
    </source>
</evidence>
<keyword evidence="5" id="KW-1185">Reference proteome</keyword>
<dbReference type="PANTHER" id="PTHR12818">
    <property type="entry name" value="TRNA (ADENINE(37)-N6)-METHYLTRANSFERASE"/>
    <property type="match status" value="1"/>
</dbReference>
<dbReference type="SUPFAM" id="SSF118196">
    <property type="entry name" value="YaeB-like"/>
    <property type="match status" value="2"/>
</dbReference>
<proteinExistence type="inferred from homology"/>
<dbReference type="Gene3D" id="3.30.2310.10">
    <property type="entry name" value="YaeB-like"/>
    <property type="match status" value="1"/>
</dbReference>
<dbReference type="PROSITE" id="PS51668">
    <property type="entry name" value="TSAA_2"/>
    <property type="match status" value="1"/>
</dbReference>
<evidence type="ECO:0000259" key="3">
    <source>
        <dbReference type="PROSITE" id="PS51668"/>
    </source>
</evidence>
<evidence type="ECO:0000256" key="2">
    <source>
        <dbReference type="ARBA" id="ARBA00033753"/>
    </source>
</evidence>
<dbReference type="InterPro" id="IPR036414">
    <property type="entry name" value="YaeB_N_sf"/>
</dbReference>
<dbReference type="Gene3D" id="2.40.30.70">
    <property type="entry name" value="YaeB-like"/>
    <property type="match status" value="1"/>
</dbReference>
<dbReference type="CDD" id="cd09281">
    <property type="entry name" value="UPF0066"/>
    <property type="match status" value="1"/>
</dbReference>
<gene>
    <name evidence="4" type="ORF">XYLVIOL_LOCUS9132</name>
</gene>
<dbReference type="PANTHER" id="PTHR12818:SF0">
    <property type="entry name" value="TRNA (ADENINE(37)-N6)-METHYLTRANSFERASE"/>
    <property type="match status" value="1"/>
</dbReference>
<reference evidence="4 5" key="1">
    <citation type="submission" date="2024-08" db="EMBL/GenBank/DDBJ databases">
        <authorList>
            <person name="Will J Nash"/>
            <person name="Angela Man"/>
            <person name="Seanna McTaggart"/>
            <person name="Kendall Baker"/>
            <person name="Tom Barker"/>
            <person name="Leah Catchpole"/>
            <person name="Alex Durrant"/>
            <person name="Karim Gharbi"/>
            <person name="Naomi Irish"/>
            <person name="Gemy Kaithakottil"/>
            <person name="Debby Ku"/>
            <person name="Aaliyah Providence"/>
            <person name="Felix Shaw"/>
            <person name="David Swarbreck"/>
            <person name="Chris Watkins"/>
            <person name="Ann M. McCartney"/>
            <person name="Giulio Formenti"/>
            <person name="Alice Mouton"/>
            <person name="Noel Vella"/>
            <person name="Bjorn M von Reumont"/>
            <person name="Adriana Vella"/>
            <person name="Wilfried Haerty"/>
        </authorList>
    </citation>
    <scope>NUCLEOTIDE SEQUENCE [LARGE SCALE GENOMIC DNA]</scope>
</reference>
<name>A0ABP1P6R0_XYLVO</name>
<dbReference type="NCBIfam" id="TIGR00104">
    <property type="entry name" value="tRNA_TsaA"/>
    <property type="match status" value="1"/>
</dbReference>
<evidence type="ECO:0000313" key="4">
    <source>
        <dbReference type="EMBL" id="CAL7948897.1"/>
    </source>
</evidence>
<sequence>MCKCEHIKCMRTSLYYNIRAKYLTQQIKSLRYVHEKDVDTIKRLLESFRNGSSMSETKVVGSDNVKPGTSTDNDAIKLKPIGVISTWFPSKRGTPRQTGICGKVPGKLLLYNSIFTNPDHALEGLQDFSHMWVLFYFHRNDSTHVHAKVAPPRLNGTKTGVFSTRSPHRPCPIGLSLVKITNIENHTIYFEGVDMVDQSPVLDIKPYIPQYDSPLFFEKLSNRSQEPHLDDAFECIEETARNQTCATFDTNVGLGDETRNFLSESYYRKGINKTNQETDVSRDEEIALRLQAEEFQRNSNFESYVGMRNFADLSDINLHNNSVLQHNIDVTSIHRTPHTLSDTLSDMRSSLNTTTGHNILASHLEQPESFVDINHRLQSINVSGRANVESTYVSRSMGSDYTETHASRSRLLDGADGPNTVCGTDIDLINRRSLSSRIDNSPIRMGIREAPDGEEGLESQILTPSQVLPNQIIRTTSNNSLPDSANTNPLVSFESRNTDNREAEANSSSEIRIPEWISRPRTPLCVVFNDRALIQLNEILGTKINDQKVAIENVLREDPRSVYLRQRWGSQFYTFLIHDLHITCRFDDNRGIVTVFQVRHAGRICECGEPEWQCLGHSPPTS</sequence>
<organism evidence="4 5">
    <name type="scientific">Xylocopa violacea</name>
    <name type="common">Violet carpenter bee</name>
    <name type="synonym">Apis violacea</name>
    <dbReference type="NCBI Taxonomy" id="135666"/>
    <lineage>
        <taxon>Eukaryota</taxon>
        <taxon>Metazoa</taxon>
        <taxon>Ecdysozoa</taxon>
        <taxon>Arthropoda</taxon>
        <taxon>Hexapoda</taxon>
        <taxon>Insecta</taxon>
        <taxon>Pterygota</taxon>
        <taxon>Neoptera</taxon>
        <taxon>Endopterygota</taxon>
        <taxon>Hymenoptera</taxon>
        <taxon>Apocrita</taxon>
        <taxon>Aculeata</taxon>
        <taxon>Apoidea</taxon>
        <taxon>Anthophila</taxon>
        <taxon>Apidae</taxon>
        <taxon>Xylocopa</taxon>
        <taxon>Xylocopa</taxon>
    </lineage>
</organism>
<feature type="domain" description="TsaA-like" evidence="3">
    <location>
        <begin position="78"/>
        <end position="216"/>
    </location>
</feature>
<dbReference type="InterPro" id="IPR023370">
    <property type="entry name" value="TrmO-like_N"/>
</dbReference>
<comment type="caution">
    <text evidence="4">The sequence shown here is derived from an EMBL/GenBank/DDBJ whole genome shotgun (WGS) entry which is preliminary data.</text>
</comment>
<keyword evidence="1" id="KW-0949">S-adenosyl-L-methionine</keyword>
<comment type="similarity">
    <text evidence="2">Belongs to the tRNA methyltransferase O family.</text>
</comment>